<dbReference type="AlphaFoldDB" id="A0A845SMU7"/>
<dbReference type="EMBL" id="VIQT01000002">
    <property type="protein sequence ID" value="NDO37756.1"/>
    <property type="molecule type" value="Genomic_DNA"/>
</dbReference>
<accession>A0A845SMU7</accession>
<comment type="caution">
    <text evidence="1">The sequence shown here is derived from an EMBL/GenBank/DDBJ whole genome shotgun (WGS) entry which is preliminary data.</text>
</comment>
<evidence type="ECO:0000313" key="1">
    <source>
        <dbReference type="EMBL" id="NDO37756.1"/>
    </source>
</evidence>
<proteinExistence type="predicted"/>
<reference evidence="1 2" key="1">
    <citation type="submission" date="2019-06" db="EMBL/GenBank/DDBJ databases">
        <title>Draft genome sequences of 15 bacterial species constituting the stable defined intestinal microbiota of the GM15 gnotobiotic mouse model.</title>
        <authorList>
            <person name="Elie C."/>
            <person name="Mathieu A."/>
            <person name="Saliou A."/>
            <person name="Darnaud M."/>
            <person name="Leulier F."/>
            <person name="Tamellini A."/>
        </authorList>
    </citation>
    <scope>NUCLEOTIDE SEQUENCE [LARGE SCALE GENOMIC DNA]</scope>
    <source>
        <strain evidence="1 2">JM4-15</strain>
    </source>
</reference>
<evidence type="ECO:0000313" key="2">
    <source>
        <dbReference type="Proteomes" id="UP000462501"/>
    </source>
</evidence>
<dbReference type="Proteomes" id="UP000462501">
    <property type="component" value="Unassembled WGS sequence"/>
</dbReference>
<organism evidence="1 2">
    <name type="scientific">Anaerotruncus colihominis</name>
    <dbReference type="NCBI Taxonomy" id="169435"/>
    <lineage>
        <taxon>Bacteria</taxon>
        <taxon>Bacillati</taxon>
        <taxon>Bacillota</taxon>
        <taxon>Clostridia</taxon>
        <taxon>Eubacteriales</taxon>
        <taxon>Oscillospiraceae</taxon>
        <taxon>Anaerotruncus</taxon>
    </lineage>
</organism>
<sequence length="120" mass="13871">MSNKRTITNREYTFELVDFVPLGYEIWNIGRNMAPGYLPLCRISARQPFQGGRNIEVDTLKAIQIDEAQVILDAVGYGPATLKTMERYVERHGDAKPGSRYYTAVQRMKKALPFMRQIWK</sequence>
<dbReference type="RefSeq" id="WP_162220238.1">
    <property type="nucleotide sequence ID" value="NZ_VIQT01000002.1"/>
</dbReference>
<gene>
    <name evidence="1" type="ORF">FMM72_00585</name>
</gene>
<name>A0A845SMU7_9FIRM</name>
<protein>
    <submittedName>
        <fullName evidence="1">Uncharacterized protein</fullName>
    </submittedName>
</protein>